<gene>
    <name evidence="1" type="ORF">PCC6912_06200</name>
</gene>
<sequence>MNIFLVKFKTLNVGLLTNVLIKQRCTVDVVINREEFENLAEFFAYNLRFLNLSLFSDLQKLLVLIRAVLGWDSAGLLSHCIEAYKIGDRTQQAQIFLECERGSGRIGTAVSGG</sequence>
<dbReference type="RefSeq" id="WP_016878033.1">
    <property type="nucleotide sequence ID" value="NZ_AJLN01000141.1"/>
</dbReference>
<evidence type="ECO:0000313" key="2">
    <source>
        <dbReference type="Proteomes" id="UP000268857"/>
    </source>
</evidence>
<dbReference type="AlphaFoldDB" id="A0A3S1A4H4"/>
<name>A0A3S1A4H4_CHLFR</name>
<accession>A0A3S1A4H4</accession>
<reference evidence="1 2" key="1">
    <citation type="journal article" date="2019" name="Genome Biol. Evol.">
        <title>Day and night: Metabolic profiles and evolutionary relationships of six axenic non-marine cyanobacteria.</title>
        <authorList>
            <person name="Will S.E."/>
            <person name="Henke P."/>
            <person name="Boedeker C."/>
            <person name="Huang S."/>
            <person name="Brinkmann H."/>
            <person name="Rohde M."/>
            <person name="Jarek M."/>
            <person name="Friedl T."/>
            <person name="Seufert S."/>
            <person name="Schumacher M."/>
            <person name="Overmann J."/>
            <person name="Neumann-Schaal M."/>
            <person name="Petersen J."/>
        </authorList>
    </citation>
    <scope>NUCLEOTIDE SEQUENCE [LARGE SCALE GENOMIC DNA]</scope>
    <source>
        <strain evidence="1 2">PCC 6912</strain>
    </source>
</reference>
<protein>
    <submittedName>
        <fullName evidence="1">Uncharacterized protein</fullName>
    </submittedName>
</protein>
<keyword evidence="2" id="KW-1185">Reference proteome</keyword>
<dbReference type="EMBL" id="RSCJ01000002">
    <property type="protein sequence ID" value="RUR85795.1"/>
    <property type="molecule type" value="Genomic_DNA"/>
</dbReference>
<comment type="caution">
    <text evidence="1">The sequence shown here is derived from an EMBL/GenBank/DDBJ whole genome shotgun (WGS) entry which is preliminary data.</text>
</comment>
<evidence type="ECO:0000313" key="1">
    <source>
        <dbReference type="EMBL" id="RUR85795.1"/>
    </source>
</evidence>
<proteinExistence type="predicted"/>
<organism evidence="1 2">
    <name type="scientific">Chlorogloeopsis fritschii PCC 6912</name>
    <dbReference type="NCBI Taxonomy" id="211165"/>
    <lineage>
        <taxon>Bacteria</taxon>
        <taxon>Bacillati</taxon>
        <taxon>Cyanobacteriota</taxon>
        <taxon>Cyanophyceae</taxon>
        <taxon>Nostocales</taxon>
        <taxon>Chlorogloeopsidaceae</taxon>
        <taxon>Chlorogloeopsis</taxon>
    </lineage>
</organism>
<dbReference type="Proteomes" id="UP000268857">
    <property type="component" value="Unassembled WGS sequence"/>
</dbReference>